<dbReference type="EMBL" id="JACIEB010000002">
    <property type="protein sequence ID" value="MBB3981244.1"/>
    <property type="molecule type" value="Genomic_DNA"/>
</dbReference>
<comment type="caution">
    <text evidence="1">The sequence shown here is derived from an EMBL/GenBank/DDBJ whole genome shotgun (WGS) entry which is preliminary data.</text>
</comment>
<proteinExistence type="predicted"/>
<keyword evidence="2" id="KW-1185">Reference proteome</keyword>
<name>A0A7W6GPP9_9SPHN</name>
<reference evidence="1 2" key="1">
    <citation type="submission" date="2020-08" db="EMBL/GenBank/DDBJ databases">
        <title>Genomic Encyclopedia of Type Strains, Phase IV (KMG-IV): sequencing the most valuable type-strain genomes for metagenomic binning, comparative biology and taxonomic classification.</title>
        <authorList>
            <person name="Goeker M."/>
        </authorList>
    </citation>
    <scope>NUCLEOTIDE SEQUENCE [LARGE SCALE GENOMIC DNA]</scope>
    <source>
        <strain evidence="1 2">DSM 29348</strain>
    </source>
</reference>
<sequence>MTGRQPGLDGVKGMPHYSVGMVAMGQVGKLSSALPTSARPKREKLPRFADKPMTALLARIKKARDAGDLSRSAQER</sequence>
<accession>A0A7W6GPP9</accession>
<protein>
    <submittedName>
        <fullName evidence="1">Uncharacterized protein</fullName>
    </submittedName>
</protein>
<organism evidence="1 2">
    <name type="scientific">Sphingobium fontiphilum</name>
    <dbReference type="NCBI Taxonomy" id="944425"/>
    <lineage>
        <taxon>Bacteria</taxon>
        <taxon>Pseudomonadati</taxon>
        <taxon>Pseudomonadota</taxon>
        <taxon>Alphaproteobacteria</taxon>
        <taxon>Sphingomonadales</taxon>
        <taxon>Sphingomonadaceae</taxon>
        <taxon>Sphingobium</taxon>
    </lineage>
</organism>
<dbReference type="Proteomes" id="UP000552757">
    <property type="component" value="Unassembled WGS sequence"/>
</dbReference>
<dbReference type="AlphaFoldDB" id="A0A7W6GPP9"/>
<dbReference type="RefSeq" id="WP_183954273.1">
    <property type="nucleotide sequence ID" value="NZ_JACIEB010000002.1"/>
</dbReference>
<gene>
    <name evidence="1" type="ORF">GGR44_000891</name>
</gene>
<evidence type="ECO:0000313" key="2">
    <source>
        <dbReference type="Proteomes" id="UP000552757"/>
    </source>
</evidence>
<evidence type="ECO:0000313" key="1">
    <source>
        <dbReference type="EMBL" id="MBB3981244.1"/>
    </source>
</evidence>